<protein>
    <submittedName>
        <fullName evidence="2">Uncharacterized protein</fullName>
    </submittedName>
</protein>
<evidence type="ECO:0000256" key="1">
    <source>
        <dbReference type="SAM" id="MobiDB-lite"/>
    </source>
</evidence>
<sequence>MRVTLPSNLVAGTPMTPAAQSPSPHRTGRGRQAPVPAGRPRPVPRPRPVFKPRGTR</sequence>
<dbReference type="EMBL" id="JACCFO010000001">
    <property type="protein sequence ID" value="NYI97284.1"/>
    <property type="molecule type" value="Genomic_DNA"/>
</dbReference>
<accession>A0A853BR08</accession>
<organism evidence="2 3">
    <name type="scientific">Streptomonospora nanhaiensis</name>
    <dbReference type="NCBI Taxonomy" id="1323731"/>
    <lineage>
        <taxon>Bacteria</taxon>
        <taxon>Bacillati</taxon>
        <taxon>Actinomycetota</taxon>
        <taxon>Actinomycetes</taxon>
        <taxon>Streptosporangiales</taxon>
        <taxon>Nocardiopsidaceae</taxon>
        <taxon>Streptomonospora</taxon>
    </lineage>
</organism>
<dbReference type="AlphaFoldDB" id="A0A853BR08"/>
<feature type="compositionally biased region" description="Basic residues" evidence="1">
    <location>
        <begin position="42"/>
        <end position="56"/>
    </location>
</feature>
<reference evidence="2 3" key="1">
    <citation type="submission" date="2020-07" db="EMBL/GenBank/DDBJ databases">
        <title>Sequencing the genomes of 1000 actinobacteria strains.</title>
        <authorList>
            <person name="Klenk H.-P."/>
        </authorList>
    </citation>
    <scope>NUCLEOTIDE SEQUENCE [LARGE SCALE GENOMIC DNA]</scope>
    <source>
        <strain evidence="2 3">DSM 45927</strain>
    </source>
</reference>
<proteinExistence type="predicted"/>
<dbReference type="Proteomes" id="UP000575985">
    <property type="component" value="Unassembled WGS sequence"/>
</dbReference>
<keyword evidence="3" id="KW-1185">Reference proteome</keyword>
<feature type="region of interest" description="Disordered" evidence="1">
    <location>
        <begin position="1"/>
        <end position="56"/>
    </location>
</feature>
<evidence type="ECO:0000313" key="2">
    <source>
        <dbReference type="EMBL" id="NYI97284.1"/>
    </source>
</evidence>
<evidence type="ECO:0000313" key="3">
    <source>
        <dbReference type="Proteomes" id="UP000575985"/>
    </source>
</evidence>
<comment type="caution">
    <text evidence="2">The sequence shown here is derived from an EMBL/GenBank/DDBJ whole genome shotgun (WGS) entry which is preliminary data.</text>
</comment>
<gene>
    <name evidence="2" type="ORF">HNR12_003561</name>
</gene>
<name>A0A853BR08_9ACTN</name>